<feature type="compositionally biased region" description="Gly residues" evidence="10">
    <location>
        <begin position="249"/>
        <end position="267"/>
    </location>
</feature>
<dbReference type="GO" id="GO:0005876">
    <property type="term" value="C:spindle microtubule"/>
    <property type="evidence" value="ECO:0007669"/>
    <property type="project" value="TreeGrafter"/>
</dbReference>
<keyword evidence="5 9" id="KW-0802">TPR repeat</keyword>
<sequence>MQRQQQAAALHQRPWQRPTALSAAAEAAQAQQAGGSSGAQGDGQGGGPPPRRAARPTRLTCSTVSANQLPWAAVPAAQQHPQQQQHQRQQQHAEAPPREAAGGHSVGGRRAPPPPFAWALPPIGGGGGGGNGAQAQPQSQQPQKQRPFWLAPFSGGAGGGDAGAGERLLGSEHQQQPHHHHNNHHGGGGSGLHVEAGKVVGLVGLVGAQLVIHFANHLGHLQRQAAQHRENLQSRLPWHGLRLPWHRGGAAGGAQPGGDAAGGGAGGARHAWAAGDAARSWVAKGAAAERSLQLREALACYQSALALDPSNLENLCRVAKQWSDLTYEPGATTDDVVVANSKAVEYADRAIALAPQWSGGYVAACVSRGRLALVSDNKTKVRLAKEAREAAVTALELDPTDDLAHHLMGRWHYEMAQINFVVRQLVRLVYGASLAPGTLTDALAEFQAAAALSPGRLIHRVELGRTYLRLGRKAEALRELQAGVELEVEDVNAALERDEAEAMLARLRREFARGVAPLAWGGGGGGGGGGGAGGGAQVVEEE</sequence>
<dbReference type="Gene3D" id="1.25.40.10">
    <property type="entry name" value="Tetratricopeptide repeat domain"/>
    <property type="match status" value="1"/>
</dbReference>
<evidence type="ECO:0000256" key="9">
    <source>
        <dbReference type="PROSITE-ProRule" id="PRU00339"/>
    </source>
</evidence>
<feature type="compositionally biased region" description="Low complexity" evidence="10">
    <location>
        <begin position="17"/>
        <end position="34"/>
    </location>
</feature>
<accession>A0A2V0PFF8</accession>
<feature type="compositionally biased region" description="Polar residues" evidence="10">
    <location>
        <begin position="59"/>
        <end position="68"/>
    </location>
</feature>
<dbReference type="EMBL" id="BDRX01000120">
    <property type="protein sequence ID" value="GBF98259.1"/>
    <property type="molecule type" value="Genomic_DNA"/>
</dbReference>
<dbReference type="PANTHER" id="PTHR16056">
    <property type="entry name" value="REGULATOR OF MICROTUBULE DYNAMICS PROTEIN"/>
    <property type="match status" value="1"/>
</dbReference>
<evidence type="ECO:0000256" key="8">
    <source>
        <dbReference type="ARBA" id="ARBA00041958"/>
    </source>
</evidence>
<dbReference type="SUPFAM" id="SSF48452">
    <property type="entry name" value="TPR-like"/>
    <property type="match status" value="1"/>
</dbReference>
<dbReference type="InterPro" id="IPR019734">
    <property type="entry name" value="TPR_rpt"/>
</dbReference>
<proteinExistence type="predicted"/>
<feature type="region of interest" description="Disordered" evidence="10">
    <location>
        <begin position="249"/>
        <end position="269"/>
    </location>
</feature>
<dbReference type="AlphaFoldDB" id="A0A2V0PFF8"/>
<reference evidence="11 12" key="1">
    <citation type="journal article" date="2018" name="Sci. Rep.">
        <title>Raphidocelis subcapitata (=Pseudokirchneriella subcapitata) provides an insight into genome evolution and environmental adaptations in the Sphaeropleales.</title>
        <authorList>
            <person name="Suzuki S."/>
            <person name="Yamaguchi H."/>
            <person name="Nakajima N."/>
            <person name="Kawachi M."/>
        </authorList>
    </citation>
    <scope>NUCLEOTIDE SEQUENCE [LARGE SCALE GENOMIC DNA]</scope>
    <source>
        <strain evidence="11 12">NIES-35</strain>
    </source>
</reference>
<dbReference type="PROSITE" id="PS50005">
    <property type="entry name" value="TPR"/>
    <property type="match status" value="1"/>
</dbReference>
<keyword evidence="4" id="KW-0677">Repeat</keyword>
<dbReference type="GO" id="GO:0005737">
    <property type="term" value="C:cytoplasm"/>
    <property type="evidence" value="ECO:0007669"/>
    <property type="project" value="TreeGrafter"/>
</dbReference>
<evidence type="ECO:0000256" key="1">
    <source>
        <dbReference type="ARBA" id="ARBA00004245"/>
    </source>
</evidence>
<dbReference type="Pfam" id="PF21033">
    <property type="entry name" value="RMD1-3"/>
    <property type="match status" value="1"/>
</dbReference>
<feature type="compositionally biased region" description="Low complexity" evidence="10">
    <location>
        <begin position="72"/>
        <end position="94"/>
    </location>
</feature>
<dbReference type="GO" id="GO:0097431">
    <property type="term" value="C:mitotic spindle pole"/>
    <property type="evidence" value="ECO:0007669"/>
    <property type="project" value="TreeGrafter"/>
</dbReference>
<feature type="compositionally biased region" description="Low complexity" evidence="10">
    <location>
        <begin position="133"/>
        <end position="145"/>
    </location>
</feature>
<evidence type="ECO:0000313" key="12">
    <source>
        <dbReference type="Proteomes" id="UP000247498"/>
    </source>
</evidence>
<evidence type="ECO:0000256" key="6">
    <source>
        <dbReference type="ARBA" id="ARBA00023212"/>
    </source>
</evidence>
<dbReference type="GO" id="GO:0008017">
    <property type="term" value="F:microtubule binding"/>
    <property type="evidence" value="ECO:0007669"/>
    <property type="project" value="TreeGrafter"/>
</dbReference>
<comment type="subunit">
    <text evidence="2">Interacts with microtubules.</text>
</comment>
<dbReference type="Proteomes" id="UP000247498">
    <property type="component" value="Unassembled WGS sequence"/>
</dbReference>
<keyword evidence="6" id="KW-0206">Cytoskeleton</keyword>
<dbReference type="InParanoid" id="A0A2V0PFF8"/>
<dbReference type="STRING" id="307507.A0A2V0PFF8"/>
<evidence type="ECO:0000256" key="7">
    <source>
        <dbReference type="ARBA" id="ARBA00039966"/>
    </source>
</evidence>
<name>A0A2V0PFF8_9CHLO</name>
<dbReference type="InterPro" id="IPR049039">
    <property type="entry name" value="RMD1-3_a_helical_rpt"/>
</dbReference>
<protein>
    <recommendedName>
        <fullName evidence="7">Regulator of microtubule dynamics protein 1</fullName>
    </recommendedName>
    <alternativeName>
        <fullName evidence="8">Protein FAM82B</fullName>
    </alternativeName>
</protein>
<gene>
    <name evidence="11" type="ORF">Rsub_10922</name>
</gene>
<evidence type="ECO:0000256" key="2">
    <source>
        <dbReference type="ARBA" id="ARBA00011375"/>
    </source>
</evidence>
<comment type="subcellular location">
    <subcellularLocation>
        <location evidence="1">Cytoplasm</location>
        <location evidence="1">Cytoskeleton</location>
    </subcellularLocation>
</comment>
<feature type="compositionally biased region" description="Gly residues" evidence="10">
    <location>
        <begin position="123"/>
        <end position="132"/>
    </location>
</feature>
<dbReference type="SMART" id="SM00028">
    <property type="entry name" value="TPR"/>
    <property type="match status" value="2"/>
</dbReference>
<evidence type="ECO:0000256" key="10">
    <source>
        <dbReference type="SAM" id="MobiDB-lite"/>
    </source>
</evidence>
<dbReference type="PANTHER" id="PTHR16056:SF16">
    <property type="entry name" value="REGULATOR OF MICROTUBULE DYNAMICS PROTEIN 1"/>
    <property type="match status" value="1"/>
</dbReference>
<dbReference type="InterPro" id="IPR011990">
    <property type="entry name" value="TPR-like_helical_dom_sf"/>
</dbReference>
<keyword evidence="3" id="KW-0963">Cytoplasm</keyword>
<dbReference type="OrthoDB" id="512473at2759"/>
<evidence type="ECO:0000256" key="3">
    <source>
        <dbReference type="ARBA" id="ARBA00022490"/>
    </source>
</evidence>
<comment type="caution">
    <text evidence="11">The sequence shown here is derived from an EMBL/GenBank/DDBJ whole genome shotgun (WGS) entry which is preliminary data.</text>
</comment>
<organism evidence="11 12">
    <name type="scientific">Raphidocelis subcapitata</name>
    <dbReference type="NCBI Taxonomy" id="307507"/>
    <lineage>
        <taxon>Eukaryota</taxon>
        <taxon>Viridiplantae</taxon>
        <taxon>Chlorophyta</taxon>
        <taxon>core chlorophytes</taxon>
        <taxon>Chlorophyceae</taxon>
        <taxon>CS clade</taxon>
        <taxon>Sphaeropleales</taxon>
        <taxon>Selenastraceae</taxon>
        <taxon>Raphidocelis</taxon>
    </lineage>
</organism>
<evidence type="ECO:0000256" key="5">
    <source>
        <dbReference type="ARBA" id="ARBA00022803"/>
    </source>
</evidence>
<feature type="region of interest" description="Disordered" evidence="10">
    <location>
        <begin position="1"/>
        <end position="192"/>
    </location>
</feature>
<feature type="repeat" description="TPR" evidence="9">
    <location>
        <begin position="278"/>
        <end position="311"/>
    </location>
</feature>
<evidence type="ECO:0000313" key="11">
    <source>
        <dbReference type="EMBL" id="GBF98259.1"/>
    </source>
</evidence>
<evidence type="ECO:0000256" key="4">
    <source>
        <dbReference type="ARBA" id="ARBA00022737"/>
    </source>
</evidence>
<feature type="compositionally biased region" description="Gly residues" evidence="10">
    <location>
        <begin position="35"/>
        <end position="46"/>
    </location>
</feature>
<keyword evidence="12" id="KW-1185">Reference proteome</keyword>